<accession>A0ABW5DQU4</accession>
<dbReference type="Proteomes" id="UP001597295">
    <property type="component" value="Unassembled WGS sequence"/>
</dbReference>
<keyword evidence="2" id="KW-1185">Reference proteome</keyword>
<protein>
    <submittedName>
        <fullName evidence="1">Uncharacterized protein</fullName>
    </submittedName>
</protein>
<evidence type="ECO:0000313" key="1">
    <source>
        <dbReference type="EMBL" id="MFD2263533.1"/>
    </source>
</evidence>
<gene>
    <name evidence="1" type="ORF">ACFSM5_11590</name>
</gene>
<dbReference type="RefSeq" id="WP_379876552.1">
    <property type="nucleotide sequence ID" value="NZ_JBHUIP010000012.1"/>
</dbReference>
<comment type="caution">
    <text evidence="1">The sequence shown here is derived from an EMBL/GenBank/DDBJ whole genome shotgun (WGS) entry which is preliminary data.</text>
</comment>
<organism evidence="1 2">
    <name type="scientific">Lacibacterium aquatile</name>
    <dbReference type="NCBI Taxonomy" id="1168082"/>
    <lineage>
        <taxon>Bacteria</taxon>
        <taxon>Pseudomonadati</taxon>
        <taxon>Pseudomonadota</taxon>
        <taxon>Alphaproteobacteria</taxon>
        <taxon>Rhodospirillales</taxon>
        <taxon>Rhodospirillaceae</taxon>
    </lineage>
</organism>
<evidence type="ECO:0000313" key="2">
    <source>
        <dbReference type="Proteomes" id="UP001597295"/>
    </source>
</evidence>
<name>A0ABW5DQU4_9PROT</name>
<proteinExistence type="predicted"/>
<sequence>MSTSDQNYAQAVGRLEAAVQRLESAIHTRPSVPPEELNRLSGALRAAEDQNSALVAANRKAAERLESTIGRLRGLLNG</sequence>
<dbReference type="EMBL" id="JBHUIP010000012">
    <property type="protein sequence ID" value="MFD2263533.1"/>
    <property type="molecule type" value="Genomic_DNA"/>
</dbReference>
<reference evidence="2" key="1">
    <citation type="journal article" date="2019" name="Int. J. Syst. Evol. Microbiol.">
        <title>The Global Catalogue of Microorganisms (GCM) 10K type strain sequencing project: providing services to taxonomists for standard genome sequencing and annotation.</title>
        <authorList>
            <consortium name="The Broad Institute Genomics Platform"/>
            <consortium name="The Broad Institute Genome Sequencing Center for Infectious Disease"/>
            <person name="Wu L."/>
            <person name="Ma J."/>
        </authorList>
    </citation>
    <scope>NUCLEOTIDE SEQUENCE [LARGE SCALE GENOMIC DNA]</scope>
    <source>
        <strain evidence="2">CGMCC 1.19062</strain>
    </source>
</reference>